<dbReference type="Proteomes" id="UP000315377">
    <property type="component" value="Chromosome"/>
</dbReference>
<accession>A0AAP9J330</accession>
<name>A0AAP9J330_PANTH</name>
<dbReference type="AlphaFoldDB" id="A0AAP9J330"/>
<feature type="region of interest" description="Disordered" evidence="1">
    <location>
        <begin position="1"/>
        <end position="20"/>
    </location>
</feature>
<feature type="compositionally biased region" description="Basic and acidic residues" evidence="1">
    <location>
        <begin position="1"/>
        <end position="10"/>
    </location>
</feature>
<reference evidence="2 5" key="2">
    <citation type="submission" date="2022-05" db="EMBL/GenBank/DDBJ databases">
        <title>Genome Sequencing of Bee-Associated Microbes.</title>
        <authorList>
            <person name="Dunlap C."/>
        </authorList>
    </citation>
    <scope>NUCLEOTIDE SEQUENCE [LARGE SCALE GENOMIC DNA]</scope>
    <source>
        <strain evidence="2 5">NRRL B-14613</strain>
    </source>
</reference>
<keyword evidence="5" id="KW-1185">Reference proteome</keyword>
<dbReference type="EMBL" id="CP041405">
    <property type="protein sequence ID" value="QDM46312.1"/>
    <property type="molecule type" value="Genomic_DNA"/>
</dbReference>
<evidence type="ECO:0000256" key="1">
    <source>
        <dbReference type="SAM" id="MobiDB-lite"/>
    </source>
</evidence>
<evidence type="ECO:0000313" key="4">
    <source>
        <dbReference type="Proteomes" id="UP000315377"/>
    </source>
</evidence>
<dbReference type="Proteomes" id="UP001209276">
    <property type="component" value="Unassembled WGS sequence"/>
</dbReference>
<evidence type="ECO:0000313" key="2">
    <source>
        <dbReference type="EMBL" id="MCY9610204.1"/>
    </source>
</evidence>
<protein>
    <submittedName>
        <fullName evidence="3">Uncharacterized protein</fullName>
    </submittedName>
</protein>
<dbReference type="EMBL" id="JAMDMM010000050">
    <property type="protein sequence ID" value="MCY9610204.1"/>
    <property type="molecule type" value="Genomic_DNA"/>
</dbReference>
<evidence type="ECO:0000313" key="3">
    <source>
        <dbReference type="EMBL" id="QDM46312.1"/>
    </source>
</evidence>
<sequence length="114" mass="12853">MGERWREQRNRLRGGSGSEMWSNDSEVALVISSLECTSWYTRLKKAEGVQFFITCVMNSLELRKTASFRRIWPKTSENNVELMHPGSIFPLGGGEAGKSCKFQAVGKPLFFSEG</sequence>
<evidence type="ECO:0000313" key="5">
    <source>
        <dbReference type="Proteomes" id="UP001209276"/>
    </source>
</evidence>
<dbReference type="RefSeq" id="WP_087441604.1">
    <property type="nucleotide sequence ID" value="NZ_CABMNB010000021.1"/>
</dbReference>
<proteinExistence type="predicted"/>
<dbReference type="GeneID" id="76999176"/>
<reference evidence="3 4" key="1">
    <citation type="submission" date="2019-07" db="EMBL/GenBank/DDBJ databases">
        <title>Paenibacillus thiaminolyticus NRRL B-4156.</title>
        <authorList>
            <person name="Hehnly C."/>
            <person name="Zhang L."/>
        </authorList>
    </citation>
    <scope>NUCLEOTIDE SEQUENCE [LARGE SCALE GENOMIC DNA]</scope>
    <source>
        <strain evidence="3 4">NRRL B-4156</strain>
    </source>
</reference>
<organism evidence="3 4">
    <name type="scientific">Paenibacillus thiaminolyticus</name>
    <name type="common">Bacillus thiaminolyticus</name>
    <dbReference type="NCBI Taxonomy" id="49283"/>
    <lineage>
        <taxon>Bacteria</taxon>
        <taxon>Bacillati</taxon>
        <taxon>Bacillota</taxon>
        <taxon>Bacilli</taxon>
        <taxon>Bacillales</taxon>
        <taxon>Paenibacillaceae</taxon>
        <taxon>Paenibacillus</taxon>
    </lineage>
</organism>
<gene>
    <name evidence="3" type="ORF">FLT43_24770</name>
    <name evidence="2" type="ORF">M5W83_23950</name>
</gene>